<dbReference type="EMBL" id="CAJNRD030001120">
    <property type="protein sequence ID" value="CAG5092244.1"/>
    <property type="molecule type" value="Genomic_DNA"/>
</dbReference>
<reference evidence="2" key="1">
    <citation type="submission" date="2021-04" db="EMBL/GenBank/DDBJ databases">
        <authorList>
            <person name="Chebbi M.A.C M."/>
        </authorList>
    </citation>
    <scope>NUCLEOTIDE SEQUENCE</scope>
</reference>
<keyword evidence="1" id="KW-0812">Transmembrane</keyword>
<comment type="caution">
    <text evidence="2">The sequence shown here is derived from an EMBL/GenBank/DDBJ whole genome shotgun (WGS) entry which is preliminary data.</text>
</comment>
<gene>
    <name evidence="2" type="ORF">HICCMSTLAB_LOCUS5996</name>
</gene>
<keyword evidence="1" id="KW-1133">Transmembrane helix</keyword>
<evidence type="ECO:0000313" key="3">
    <source>
        <dbReference type="Proteomes" id="UP000786811"/>
    </source>
</evidence>
<dbReference type="OrthoDB" id="7679028at2759"/>
<protein>
    <submittedName>
        <fullName evidence="2">Uncharacterized protein</fullName>
    </submittedName>
</protein>
<evidence type="ECO:0000313" key="2">
    <source>
        <dbReference type="EMBL" id="CAG5092244.1"/>
    </source>
</evidence>
<evidence type="ECO:0000256" key="1">
    <source>
        <dbReference type="SAM" id="Phobius"/>
    </source>
</evidence>
<dbReference type="AlphaFoldDB" id="A0A8J2HAU2"/>
<name>A0A8J2HAU2_COTCN</name>
<feature type="transmembrane region" description="Helical" evidence="1">
    <location>
        <begin position="132"/>
        <end position="148"/>
    </location>
</feature>
<proteinExistence type="predicted"/>
<keyword evidence="1" id="KW-0472">Membrane</keyword>
<accession>A0A8J2HAU2</accession>
<keyword evidence="3" id="KW-1185">Reference proteome</keyword>
<sequence>MKVTVSIQILENELDSKEFKYGYDEKLFNSHYDARNVRNQLADTNFKLTNFVTHYHESQYSILTMKTDYLRAFTEIEINHQFIFITLFVLFLIAVIIIVNNKYNVSEGIMDIVSMSLSMGIISPMGRLSMRIIYFFGFLFIFVVMPEFQGEISAILSQPARRNVETLKDLFDNKYHVFYDGILRKDMINAKLWVTEEDQKYLHLSSHAGIDKCTIEAQRNSSIACISKTTEQLLNLLNLKNLYVSKEITFKKYFVYWTKKNWALKEKIDRKETPFDTGGNRINLPSR</sequence>
<organism evidence="2 3">
    <name type="scientific">Cotesia congregata</name>
    <name type="common">Parasitoid wasp</name>
    <name type="synonym">Apanteles congregatus</name>
    <dbReference type="NCBI Taxonomy" id="51543"/>
    <lineage>
        <taxon>Eukaryota</taxon>
        <taxon>Metazoa</taxon>
        <taxon>Ecdysozoa</taxon>
        <taxon>Arthropoda</taxon>
        <taxon>Hexapoda</taxon>
        <taxon>Insecta</taxon>
        <taxon>Pterygota</taxon>
        <taxon>Neoptera</taxon>
        <taxon>Endopterygota</taxon>
        <taxon>Hymenoptera</taxon>
        <taxon>Apocrita</taxon>
        <taxon>Ichneumonoidea</taxon>
        <taxon>Braconidae</taxon>
        <taxon>Microgastrinae</taxon>
        <taxon>Cotesia</taxon>
    </lineage>
</organism>
<dbReference type="Proteomes" id="UP000786811">
    <property type="component" value="Unassembled WGS sequence"/>
</dbReference>
<feature type="transmembrane region" description="Helical" evidence="1">
    <location>
        <begin position="81"/>
        <end position="99"/>
    </location>
</feature>